<dbReference type="InterPro" id="IPR052736">
    <property type="entry name" value="Stf3_sulfotransferase"/>
</dbReference>
<dbReference type="EMBL" id="CP053892">
    <property type="protein sequence ID" value="QKG24427.1"/>
    <property type="molecule type" value="Genomic_DNA"/>
</dbReference>
<evidence type="ECO:0000313" key="2">
    <source>
        <dbReference type="Proteomes" id="UP000501240"/>
    </source>
</evidence>
<dbReference type="PANTHER" id="PTHR36451">
    <property type="entry name" value="PAPS-DEPENDENT SULFOTRANSFERASE STF3"/>
    <property type="match status" value="1"/>
</dbReference>
<dbReference type="AlphaFoldDB" id="A0A7D4A943"/>
<dbReference type="RefSeq" id="WP_173098238.1">
    <property type="nucleotide sequence ID" value="NZ_CP053892.1"/>
</dbReference>
<dbReference type="InterPro" id="IPR027417">
    <property type="entry name" value="P-loop_NTPase"/>
</dbReference>
<organism evidence="1 2">
    <name type="scientific">Actinomadura verrucosospora</name>
    <dbReference type="NCBI Taxonomy" id="46165"/>
    <lineage>
        <taxon>Bacteria</taxon>
        <taxon>Bacillati</taxon>
        <taxon>Actinomycetota</taxon>
        <taxon>Actinomycetes</taxon>
        <taxon>Streptosporangiales</taxon>
        <taxon>Thermomonosporaceae</taxon>
        <taxon>Actinomadura</taxon>
    </lineage>
</organism>
<dbReference type="Proteomes" id="UP000501240">
    <property type="component" value="Chromosome"/>
</dbReference>
<evidence type="ECO:0000313" key="1">
    <source>
        <dbReference type="EMBL" id="QKG24427.1"/>
    </source>
</evidence>
<dbReference type="SUPFAM" id="SSF52540">
    <property type="entry name" value="P-loop containing nucleoside triphosphate hydrolases"/>
    <property type="match status" value="1"/>
</dbReference>
<dbReference type="PANTHER" id="PTHR36451:SF1">
    <property type="entry name" value="OMEGA-HYDROXY-BETA-DIHYDROMENAQUINONE-9 SULFOTRANSFERASE STF3"/>
    <property type="match status" value="1"/>
</dbReference>
<protein>
    <submittedName>
        <fullName evidence="1">Sulfotransferase</fullName>
    </submittedName>
</protein>
<sequence length="386" mass="42727">MSAGRDSVGTVEDLHASASRVTGMTEFGDDDYREGLTVLLDSLAKDAGLTPLGNKAQRAMLRGALAARQFSEAAWKRYPEHADVPVERPIFVTGLPRTGTTALHRLLTADPAHQGLDLWLAEVPQPRPPRETWADDPVFQAIDAGYRRHHVENPEFMGVHYISADSVEECWQLLRQNMLSISFECLAHLPAYSSWLAGQDWTPAYARHRRNLQLIGLNDAGRRWVLKNPSHLFALDALLEVYPDALIVQTHRTPRTAMASMCSLAARATDGWSDVFTGATIGRDQLDLWSRGLEAFRAERARHDPAQFADVYYDDFVRDPIGTVEAVYAHFGLPFTAAARTAMADLHGESTAGAAKPAHRYSLEDFGLTAAEVDERFADYASGLRA</sequence>
<keyword evidence="1" id="KW-0808">Transferase</keyword>
<gene>
    <name evidence="1" type="ORF">ACTIVE_6074</name>
</gene>
<proteinExistence type="predicted"/>
<accession>A0A7D4A943</accession>
<name>A0A7D4A943_ACTVE</name>
<dbReference type="Gene3D" id="3.40.50.300">
    <property type="entry name" value="P-loop containing nucleotide triphosphate hydrolases"/>
    <property type="match status" value="1"/>
</dbReference>
<reference evidence="1 2" key="1">
    <citation type="submission" date="2020-05" db="EMBL/GenBank/DDBJ databases">
        <title>Actinomadura verrucosospora NRRL-B18236 (PFL_A860) Genome sequencing and assembly.</title>
        <authorList>
            <person name="Samborskyy M."/>
        </authorList>
    </citation>
    <scope>NUCLEOTIDE SEQUENCE [LARGE SCALE GENOMIC DNA]</scope>
    <source>
        <strain evidence="1 2">NRRL:B18236</strain>
    </source>
</reference>
<dbReference type="Pfam" id="PF13469">
    <property type="entry name" value="Sulfotransfer_3"/>
    <property type="match status" value="1"/>
</dbReference>
<dbReference type="GO" id="GO:0016740">
    <property type="term" value="F:transferase activity"/>
    <property type="evidence" value="ECO:0007669"/>
    <property type="project" value="UniProtKB-KW"/>
</dbReference>
<keyword evidence="2" id="KW-1185">Reference proteome</keyword>